<dbReference type="AlphaFoldDB" id="A0A0V1GCC3"/>
<feature type="non-terminal residue" evidence="2">
    <location>
        <position position="113"/>
    </location>
</feature>
<gene>
    <name evidence="2" type="ORF">T4B_1044</name>
</gene>
<reference evidence="2 3" key="1">
    <citation type="submission" date="2015-01" db="EMBL/GenBank/DDBJ databases">
        <title>Evolution of Trichinella species and genotypes.</title>
        <authorList>
            <person name="Korhonen P.K."/>
            <person name="Edoardo P."/>
            <person name="Giuseppe L.R."/>
            <person name="Gasser R.B."/>
        </authorList>
    </citation>
    <scope>NUCLEOTIDE SEQUENCE [LARGE SCALE GENOMIC DNA]</scope>
    <source>
        <strain evidence="2">ISS588</strain>
    </source>
</reference>
<evidence type="ECO:0000313" key="3">
    <source>
        <dbReference type="Proteomes" id="UP000054805"/>
    </source>
</evidence>
<comment type="caution">
    <text evidence="2">The sequence shown here is derived from an EMBL/GenBank/DDBJ whole genome shotgun (WGS) entry which is preliminary data.</text>
</comment>
<dbReference type="Proteomes" id="UP000054805">
    <property type="component" value="Unassembled WGS sequence"/>
</dbReference>
<protein>
    <submittedName>
        <fullName evidence="2">Uncharacterized protein</fullName>
    </submittedName>
</protein>
<proteinExistence type="predicted"/>
<keyword evidence="3" id="KW-1185">Reference proteome</keyword>
<sequence>MEALKELHKVPATRSNLYGYMRNPVVSSMNSLDGVIIKPLLSLGNPNKTDDSTHIIKPNIVLKRPLTASTERTVTSPSSTEGSSVTENGIPDSTQNKTSVLDKQMEALKELHK</sequence>
<evidence type="ECO:0000313" key="2">
    <source>
        <dbReference type="EMBL" id="KRY95943.1"/>
    </source>
</evidence>
<feature type="region of interest" description="Disordered" evidence="1">
    <location>
        <begin position="67"/>
        <end position="99"/>
    </location>
</feature>
<dbReference type="EMBL" id="JYDS01003652">
    <property type="protein sequence ID" value="KRY95943.1"/>
    <property type="molecule type" value="Genomic_DNA"/>
</dbReference>
<organism evidence="2 3">
    <name type="scientific">Trichinella pseudospiralis</name>
    <name type="common">Parasitic roundworm</name>
    <dbReference type="NCBI Taxonomy" id="6337"/>
    <lineage>
        <taxon>Eukaryota</taxon>
        <taxon>Metazoa</taxon>
        <taxon>Ecdysozoa</taxon>
        <taxon>Nematoda</taxon>
        <taxon>Enoplea</taxon>
        <taxon>Dorylaimia</taxon>
        <taxon>Trichinellida</taxon>
        <taxon>Trichinellidae</taxon>
        <taxon>Trichinella</taxon>
    </lineage>
</organism>
<accession>A0A0V1GCC3</accession>
<evidence type="ECO:0000256" key="1">
    <source>
        <dbReference type="SAM" id="MobiDB-lite"/>
    </source>
</evidence>
<name>A0A0V1GCC3_TRIPS</name>